<dbReference type="GO" id="GO:0003677">
    <property type="term" value="F:DNA binding"/>
    <property type="evidence" value="ECO:0007669"/>
    <property type="project" value="InterPro"/>
</dbReference>
<evidence type="ECO:0000259" key="1">
    <source>
        <dbReference type="PROSITE" id="PS50043"/>
    </source>
</evidence>
<reference evidence="2 3" key="1">
    <citation type="submission" date="2019-03" db="EMBL/GenBank/DDBJ databases">
        <title>Draft genome sequences of novel Actinobacteria.</title>
        <authorList>
            <person name="Sahin N."/>
            <person name="Ay H."/>
            <person name="Saygin H."/>
        </authorList>
    </citation>
    <scope>NUCLEOTIDE SEQUENCE [LARGE SCALE GENOMIC DNA]</scope>
    <source>
        <strain evidence="2 3">H3C3</strain>
    </source>
</reference>
<sequence>MTGSTGRAALLPSELTSFVGRRDELTRTRELVAASRLVTLIGAGGVGKTRLAFKAAAQVQRTFKDGVRVVELGELREPKLLAQTLLDALEVAEMSGRAPLTVLIDHLRRRHMLLVLDSCEHLLDEAASVVFRTLQHAPHIRILATSRHALGVPGERLMQVPPLPVPDVEAPVAPGDEHLYPALALFGERAADAVPGFTMTAANLPEVARICQQLEGNPLAIELAAVRLRVLTVAELAARLDHRLDLLTGGSRTTPARHQTLRATIGWSFQLCSPAEKLLWTRSAAFVGSFDLQGAMAVCVDERLPSESILDVIAGLIDKSILIRQESGGHLRFRLLETLREYGQERLTETEDGPGIRRRHCGWYLHLINKATAEWFGPKQQEWFVRLQQEQPNLRAAFEYCLKEPGQQRAGLRLAGSPWFLWVASNLAEGRFWLDLLLASGTEAGPERAWALGTHAYVAGLQGDHATATASARACIAMADDLDEPLTHAYGVHTLGLTEHFNGDSERATATMSNALALYEQLQAPAGLRAILNVSLGLAYLFRDHIDEAGEHFELCRSLCERHDEFLMRSYALYGFAFVDLTRGHLSSSAARVQDSLQLQRSFHDALGRAMAFELLAWIAAGRSNSDRAAVLLGCATHLWQGIGLPLFGSRPWQAHRSRCEHEARADIGDEAFDSAVSRGAALAPDEALAYALEEKRIQARSPKRADGTLTLRELQIAGLVAAGMSNKKIAEQLVIAKRTVDTHVGNILVKLGFNSRAQIASWITERNPGH</sequence>
<dbReference type="Gene3D" id="1.25.40.10">
    <property type="entry name" value="Tetratricopeptide repeat domain"/>
    <property type="match status" value="1"/>
</dbReference>
<dbReference type="SMART" id="SM00421">
    <property type="entry name" value="HTH_LUXR"/>
    <property type="match status" value="1"/>
</dbReference>
<dbReference type="InterPro" id="IPR002182">
    <property type="entry name" value="NB-ARC"/>
</dbReference>
<evidence type="ECO:0000313" key="3">
    <source>
        <dbReference type="Proteomes" id="UP000294513"/>
    </source>
</evidence>
<gene>
    <name evidence="2" type="ORF">E1298_10925</name>
</gene>
<dbReference type="Gene3D" id="1.10.10.10">
    <property type="entry name" value="Winged helix-like DNA-binding domain superfamily/Winged helix DNA-binding domain"/>
    <property type="match status" value="1"/>
</dbReference>
<dbReference type="SUPFAM" id="SSF52540">
    <property type="entry name" value="P-loop containing nucleoside triphosphate hydrolases"/>
    <property type="match status" value="1"/>
</dbReference>
<dbReference type="PANTHER" id="PTHR47691:SF3">
    <property type="entry name" value="HTH-TYPE TRANSCRIPTIONAL REGULATOR RV0890C-RELATED"/>
    <property type="match status" value="1"/>
</dbReference>
<dbReference type="InterPro" id="IPR027417">
    <property type="entry name" value="P-loop_NTPase"/>
</dbReference>
<dbReference type="PANTHER" id="PTHR47691">
    <property type="entry name" value="REGULATOR-RELATED"/>
    <property type="match status" value="1"/>
</dbReference>
<dbReference type="InterPro" id="IPR016032">
    <property type="entry name" value="Sig_transdc_resp-reg_C-effctor"/>
</dbReference>
<dbReference type="SUPFAM" id="SSF48452">
    <property type="entry name" value="TPR-like"/>
    <property type="match status" value="1"/>
</dbReference>
<dbReference type="PROSITE" id="PS00622">
    <property type="entry name" value="HTH_LUXR_1"/>
    <property type="match status" value="1"/>
</dbReference>
<dbReference type="Pfam" id="PF00196">
    <property type="entry name" value="GerE"/>
    <property type="match status" value="1"/>
</dbReference>
<accession>A0A4R5C0K0</accession>
<dbReference type="InterPro" id="IPR036388">
    <property type="entry name" value="WH-like_DNA-bd_sf"/>
</dbReference>
<dbReference type="Pfam" id="PF00931">
    <property type="entry name" value="NB-ARC"/>
    <property type="match status" value="1"/>
</dbReference>
<keyword evidence="3" id="KW-1185">Reference proteome</keyword>
<dbReference type="CDD" id="cd06170">
    <property type="entry name" value="LuxR_C_like"/>
    <property type="match status" value="1"/>
</dbReference>
<dbReference type="GO" id="GO:0006355">
    <property type="term" value="P:regulation of DNA-templated transcription"/>
    <property type="evidence" value="ECO:0007669"/>
    <property type="project" value="InterPro"/>
</dbReference>
<proteinExistence type="predicted"/>
<dbReference type="SUPFAM" id="SSF46894">
    <property type="entry name" value="C-terminal effector domain of the bipartite response regulators"/>
    <property type="match status" value="1"/>
</dbReference>
<dbReference type="InterPro" id="IPR000792">
    <property type="entry name" value="Tscrpt_reg_LuxR_C"/>
</dbReference>
<dbReference type="PRINTS" id="PR00038">
    <property type="entry name" value="HTHLUXR"/>
</dbReference>
<organism evidence="2 3">
    <name type="scientific">Actinomadura rubrisoli</name>
    <dbReference type="NCBI Taxonomy" id="2530368"/>
    <lineage>
        <taxon>Bacteria</taxon>
        <taxon>Bacillati</taxon>
        <taxon>Actinomycetota</taxon>
        <taxon>Actinomycetes</taxon>
        <taxon>Streptosporangiales</taxon>
        <taxon>Thermomonosporaceae</taxon>
        <taxon>Actinomadura</taxon>
    </lineage>
</organism>
<dbReference type="Gene3D" id="3.40.50.300">
    <property type="entry name" value="P-loop containing nucleotide triphosphate hydrolases"/>
    <property type="match status" value="1"/>
</dbReference>
<name>A0A4R5C0K0_9ACTN</name>
<dbReference type="PRINTS" id="PR00364">
    <property type="entry name" value="DISEASERSIST"/>
</dbReference>
<dbReference type="AlphaFoldDB" id="A0A4R5C0K0"/>
<dbReference type="InterPro" id="IPR011990">
    <property type="entry name" value="TPR-like_helical_dom_sf"/>
</dbReference>
<dbReference type="RefSeq" id="WP_131891954.1">
    <property type="nucleotide sequence ID" value="NZ_SMKU01000040.1"/>
</dbReference>
<evidence type="ECO:0000313" key="2">
    <source>
        <dbReference type="EMBL" id="TDD92225.1"/>
    </source>
</evidence>
<dbReference type="EMBL" id="SMKU01000040">
    <property type="protein sequence ID" value="TDD92225.1"/>
    <property type="molecule type" value="Genomic_DNA"/>
</dbReference>
<dbReference type="PROSITE" id="PS50043">
    <property type="entry name" value="HTH_LUXR_2"/>
    <property type="match status" value="1"/>
</dbReference>
<dbReference type="Proteomes" id="UP000294513">
    <property type="component" value="Unassembled WGS sequence"/>
</dbReference>
<protein>
    <submittedName>
        <fullName evidence="2">LuxR family transcriptional regulator</fullName>
    </submittedName>
</protein>
<comment type="caution">
    <text evidence="2">The sequence shown here is derived from an EMBL/GenBank/DDBJ whole genome shotgun (WGS) entry which is preliminary data.</text>
</comment>
<feature type="domain" description="HTH luxR-type" evidence="1">
    <location>
        <begin position="703"/>
        <end position="768"/>
    </location>
</feature>
<dbReference type="OrthoDB" id="3194665at2"/>